<evidence type="ECO:0008006" key="3">
    <source>
        <dbReference type="Google" id="ProtNLM"/>
    </source>
</evidence>
<keyword evidence="2" id="KW-1185">Reference proteome</keyword>
<dbReference type="Proteomes" id="UP000037020">
    <property type="component" value="Unassembled WGS sequence"/>
</dbReference>
<gene>
    <name evidence="1" type="ORF">ADK38_21115</name>
</gene>
<comment type="caution">
    <text evidence="1">The sequence shown here is derived from an EMBL/GenBank/DDBJ whole genome shotgun (WGS) entry which is preliminary data.</text>
</comment>
<protein>
    <recommendedName>
        <fullName evidence="3">Transposase IS4-like domain-containing protein</fullName>
    </recommendedName>
</protein>
<sequence>MRTVARSSSPPVSPISAHPLQSLLQSVLQCPLQPLLQCPLQPLLQYPLQYPLQYLAPSDLGGVRGDVALAHHLVAQRGQRGQRLGVQGEFQRGRVLLQPGRAALYQERWEIESVLGEIKTHQRGRGVVIPSRAPDGVRQQIWAHLLVHHALRELMHRCAAGRGLDPDRLSFTDTLRAARRSITTTPGVFSP</sequence>
<organism evidence="1 2">
    <name type="scientific">Streptomyces varsoviensis</name>
    <dbReference type="NCBI Taxonomy" id="67373"/>
    <lineage>
        <taxon>Bacteria</taxon>
        <taxon>Bacillati</taxon>
        <taxon>Actinomycetota</taxon>
        <taxon>Actinomycetes</taxon>
        <taxon>Kitasatosporales</taxon>
        <taxon>Streptomycetaceae</taxon>
        <taxon>Streptomyces</taxon>
    </lineage>
</organism>
<proteinExistence type="predicted"/>
<accession>A0ABR5J471</accession>
<dbReference type="EMBL" id="LGUT01001802">
    <property type="protein sequence ID" value="KOG88200.1"/>
    <property type="molecule type" value="Genomic_DNA"/>
</dbReference>
<evidence type="ECO:0000313" key="1">
    <source>
        <dbReference type="EMBL" id="KOG88200.1"/>
    </source>
</evidence>
<reference evidence="1 2" key="1">
    <citation type="submission" date="2015-07" db="EMBL/GenBank/DDBJ databases">
        <authorList>
            <person name="Ju K.-S."/>
            <person name="Doroghazi J.R."/>
            <person name="Metcalf W.W."/>
        </authorList>
    </citation>
    <scope>NUCLEOTIDE SEQUENCE [LARGE SCALE GENOMIC DNA]</scope>
    <source>
        <strain evidence="1 2">NRRL B-3589</strain>
    </source>
</reference>
<name>A0ABR5J471_9ACTN</name>
<evidence type="ECO:0000313" key="2">
    <source>
        <dbReference type="Proteomes" id="UP000037020"/>
    </source>
</evidence>